<dbReference type="Proteomes" id="UP000070457">
    <property type="component" value="Unassembled WGS sequence"/>
</dbReference>
<keyword evidence="1" id="KW-1133">Transmembrane helix</keyword>
<protein>
    <submittedName>
        <fullName evidence="2">Uncharacterized protein</fullName>
    </submittedName>
</protein>
<reference evidence="2 3" key="1">
    <citation type="submission" date="2015-02" db="EMBL/GenBank/DDBJ databases">
        <title>Improved understanding of the partial-nitritation anammox process through 23 genomes representing the majority of the microbial community.</title>
        <authorList>
            <person name="Speth D.R."/>
            <person name="In T Zandt M."/>
            <person name="Guerrero Cruz S."/>
            <person name="Jetten M.S."/>
            <person name="Dutilh B.E."/>
        </authorList>
    </citation>
    <scope>NUCLEOTIDE SEQUENCE [LARGE SCALE GENOMIC DNA]</scope>
    <source>
        <strain evidence="2">OLB20</strain>
    </source>
</reference>
<dbReference type="EMBL" id="JYNZ01000003">
    <property type="protein sequence ID" value="KXK26844.1"/>
    <property type="molecule type" value="Genomic_DNA"/>
</dbReference>
<evidence type="ECO:0000313" key="2">
    <source>
        <dbReference type="EMBL" id="KXK26844.1"/>
    </source>
</evidence>
<dbReference type="STRING" id="1617426.TR69_WS6001000865"/>
<proteinExistence type="predicted"/>
<comment type="caution">
    <text evidence="2">The sequence shown here is derived from an EMBL/GenBank/DDBJ whole genome shotgun (WGS) entry which is preliminary data.</text>
</comment>
<keyword evidence="1" id="KW-0472">Membrane</keyword>
<dbReference type="AlphaFoldDB" id="A0A136LYU4"/>
<organism evidence="2 3">
    <name type="scientific">candidate division WS6 bacterium OLB20</name>
    <dbReference type="NCBI Taxonomy" id="1617426"/>
    <lineage>
        <taxon>Bacteria</taxon>
        <taxon>Candidatus Dojkabacteria</taxon>
    </lineage>
</organism>
<keyword evidence="1" id="KW-0812">Transmembrane</keyword>
<sequence length="235" mass="26209">MSKHPLLSAFGITTLAPDPAFRAKQRKRFVRSVSTSYILLIRSMLLRRSVAGALALVLIFMLTFSFAAPRITYARSLSYLALSNTFFHQHSDYDPFAVHDGIILIFDPRIVPAAGAQNVEIMYEYGDPKSCPNYVLTPDVQRIEASVSENGTYQTAAFSSSGEQQFSLTLPSSADVPVLIDPVSVNEESQYTFKCTDDREDIIINSLTRDGRALETLEVSLRDGTLLYRAHVRVF</sequence>
<gene>
    <name evidence="2" type="ORF">TR69_WS6001000865</name>
</gene>
<name>A0A136LYU4_9BACT</name>
<feature type="transmembrane region" description="Helical" evidence="1">
    <location>
        <begin position="46"/>
        <end position="68"/>
    </location>
</feature>
<accession>A0A136LYU4</accession>
<evidence type="ECO:0000256" key="1">
    <source>
        <dbReference type="SAM" id="Phobius"/>
    </source>
</evidence>
<evidence type="ECO:0000313" key="3">
    <source>
        <dbReference type="Proteomes" id="UP000070457"/>
    </source>
</evidence>